<gene>
    <name evidence="4" type="ORF">QIS74_00968</name>
    <name evidence="5" type="ORF">QIS74_01029</name>
    <name evidence="3" type="ORF">QIS74_04998</name>
    <name evidence="2" type="ORF">QIS74_05887</name>
    <name evidence="1" type="ORF">QIS74_11454</name>
</gene>
<organism evidence="5 6">
    <name type="scientific">Colletotrichum tabaci</name>
    <dbReference type="NCBI Taxonomy" id="1209068"/>
    <lineage>
        <taxon>Eukaryota</taxon>
        <taxon>Fungi</taxon>
        <taxon>Dikarya</taxon>
        <taxon>Ascomycota</taxon>
        <taxon>Pezizomycotina</taxon>
        <taxon>Sordariomycetes</taxon>
        <taxon>Hypocreomycetidae</taxon>
        <taxon>Glomerellales</taxon>
        <taxon>Glomerellaceae</taxon>
        <taxon>Colletotrichum</taxon>
        <taxon>Colletotrichum destructivum species complex</taxon>
    </lineage>
</organism>
<evidence type="ECO:0000313" key="5">
    <source>
        <dbReference type="EMBL" id="KAK6227474.1"/>
    </source>
</evidence>
<keyword evidence="6" id="KW-1185">Reference proteome</keyword>
<evidence type="ECO:0000313" key="6">
    <source>
        <dbReference type="Proteomes" id="UP001327957"/>
    </source>
</evidence>
<dbReference type="EMBL" id="JASAOK010000030">
    <property type="protein sequence ID" value="KAK6220385.1"/>
    <property type="molecule type" value="Genomic_DNA"/>
</dbReference>
<protein>
    <submittedName>
        <fullName evidence="5">Uncharacterized protein</fullName>
    </submittedName>
</protein>
<dbReference type="EMBL" id="JASAOK010000001">
    <property type="protein sequence ID" value="KAK6227474.1"/>
    <property type="molecule type" value="Genomic_DNA"/>
</dbReference>
<dbReference type="EMBL" id="JASAOK010000029">
    <property type="protein sequence ID" value="KAK6220787.1"/>
    <property type="molecule type" value="Genomic_DNA"/>
</dbReference>
<evidence type="ECO:0000313" key="1">
    <source>
        <dbReference type="EMBL" id="KAK6209870.1"/>
    </source>
</evidence>
<sequence>MSAPIQVNKYRLNKSVPQEVRPWWYSSMPPTKAESIHNWGYDLRKVEDRHITILKTTAWSTLPGSAGHLYTELKIVNPYAGKWTIGEATRQFWMSVENQAVVRSILGDGRITNAQFTWQRRVFINRENAGHFGSLTWRLTSRTPAVNSLLIQAYGVRNGAPCNCCARSFQKFVGSRSEDKVRSMSPYFECVSLPDHFNNRCANCMFGENISCDFETNESHWEMADPGVDLDKGKRHKRDMSGDGVASLIPRDIKVVSTKYCMLSDYIDEAARQMANRYKSWCEGARCILDDHPLVNHEVYQRMQLEYDAAKEALNAD</sequence>
<dbReference type="AlphaFoldDB" id="A0AAV9TZJ1"/>
<reference evidence="5 6" key="1">
    <citation type="submission" date="2023-04" db="EMBL/GenBank/DDBJ databases">
        <title>Colletotrichum tabacum stain YC1 causing leaf anthracnose on Nicotiana tabacum(L.) cv.</title>
        <authorList>
            <person name="Ji Z."/>
            <person name="Wang M."/>
            <person name="Zhang J."/>
            <person name="Wang N."/>
            <person name="Zhou Z."/>
        </authorList>
    </citation>
    <scope>NUCLEOTIDE SEQUENCE [LARGE SCALE GENOMIC DNA]</scope>
    <source>
        <strain evidence="5 6">YC1</strain>
    </source>
</reference>
<evidence type="ECO:0000313" key="4">
    <source>
        <dbReference type="EMBL" id="KAK6227413.1"/>
    </source>
</evidence>
<evidence type="ECO:0000313" key="2">
    <source>
        <dbReference type="EMBL" id="KAK6220385.1"/>
    </source>
</evidence>
<evidence type="ECO:0000313" key="3">
    <source>
        <dbReference type="EMBL" id="KAK6220787.1"/>
    </source>
</evidence>
<name>A0AAV9TZJ1_9PEZI</name>
<accession>A0AAV9TZJ1</accession>
<proteinExistence type="predicted"/>
<comment type="caution">
    <text evidence="5">The sequence shown here is derived from an EMBL/GenBank/DDBJ whole genome shotgun (WGS) entry which is preliminary data.</text>
</comment>
<dbReference type="EMBL" id="JASAOK010000047">
    <property type="protein sequence ID" value="KAK6209870.1"/>
    <property type="molecule type" value="Genomic_DNA"/>
</dbReference>
<dbReference type="EMBL" id="JASAOK010000001">
    <property type="protein sequence ID" value="KAK6227413.1"/>
    <property type="molecule type" value="Genomic_DNA"/>
</dbReference>
<dbReference type="Proteomes" id="UP001327957">
    <property type="component" value="Unassembled WGS sequence"/>
</dbReference>